<keyword evidence="1" id="KW-0472">Membrane</keyword>
<dbReference type="AlphaFoldDB" id="A0A8I5KRM2"/>
<protein>
    <submittedName>
        <fullName evidence="2">IQ motif containing GTPase activating protein 2</fullName>
    </submittedName>
</protein>
<dbReference type="OrthoDB" id="775356at2759"/>
<evidence type="ECO:0000313" key="3">
    <source>
        <dbReference type="Proteomes" id="UP000005640"/>
    </source>
</evidence>
<proteinExistence type="evidence at protein level"/>
<keyword evidence="1" id="KW-1133">Transmembrane helix</keyword>
<keyword evidence="3" id="KW-1185">Reference proteome</keyword>
<dbReference type="OpenTargets" id="ENSG00000145703"/>
<dbReference type="Ensembl" id="ENST00000685564.1">
    <property type="protein sequence ID" value="ENSP00000510681.1"/>
    <property type="gene ID" value="ENSG00000145703.17"/>
</dbReference>
<evidence type="ECO:0000256" key="1">
    <source>
        <dbReference type="SAM" id="Phobius"/>
    </source>
</evidence>
<reference evidence="2 3" key="2">
    <citation type="journal article" date="2004" name="Nature">
        <title>The DNA sequence and comparative analysis of human chromosome 5.</title>
        <authorList>
            <person name="Schmutz J."/>
            <person name="Martin J."/>
            <person name="Terry A."/>
            <person name="Couronne O."/>
            <person name="Grimwood J."/>
            <person name="Lowry S."/>
            <person name="Gordon L.A."/>
            <person name="Scott D."/>
            <person name="Xie G."/>
            <person name="Huang W."/>
            <person name="Hellsten U."/>
            <person name="Tran-Gyamfi M."/>
            <person name="She X."/>
            <person name="Prabhakar S."/>
            <person name="Aerts A."/>
            <person name="Altherr M."/>
            <person name="Bajorek E."/>
            <person name="Black S."/>
            <person name="Branscomb E."/>
            <person name="Caoile C."/>
            <person name="Challacombe J.F."/>
            <person name="Chan Y.M."/>
            <person name="Denys M."/>
            <person name="Detter J.C."/>
            <person name="Escobar J."/>
            <person name="Flowers D."/>
            <person name="Fotopulos D."/>
            <person name="Glavina T."/>
            <person name="Gomez M."/>
            <person name="Gonzales E."/>
            <person name="Goodstein D."/>
            <person name="Grigoriev I."/>
            <person name="Groza M."/>
            <person name="Hammon N."/>
            <person name="Hawkins T."/>
            <person name="Haydu L."/>
            <person name="Israni S."/>
            <person name="Jett J."/>
            <person name="Kadner K."/>
            <person name="Kimball H."/>
            <person name="Kobayashi A."/>
            <person name="Lopez F."/>
            <person name="Lou Y."/>
            <person name="Martinez D."/>
            <person name="Medina C."/>
            <person name="Morgan J."/>
            <person name="Nandkeshwar R."/>
            <person name="Noonan J.P."/>
            <person name="Pitluck S."/>
            <person name="Pollard M."/>
            <person name="Predki P."/>
            <person name="Priest J."/>
            <person name="Ramirez L."/>
            <person name="Retterer J."/>
            <person name="Rodriguez A."/>
            <person name="Rogers S."/>
            <person name="Salamov A."/>
            <person name="Salazar A."/>
            <person name="Thayer N."/>
            <person name="Tice H."/>
            <person name="Tsai M."/>
            <person name="Ustaszewska A."/>
            <person name="Vo N."/>
            <person name="Wheeler J."/>
            <person name="Wu K."/>
            <person name="Yang J."/>
            <person name="Dickson M."/>
            <person name="Cheng J.F."/>
            <person name="Eichler E.E."/>
            <person name="Olsen A."/>
            <person name="Pennacchio L.A."/>
            <person name="Rokhsar D.S."/>
            <person name="Richardson P."/>
            <person name="Lucas S.M."/>
            <person name="Myers R.M."/>
            <person name="Rubin E.M."/>
        </authorList>
    </citation>
    <scope>NUCLEOTIDE SEQUENCE [LARGE SCALE GENOMIC DNA]</scope>
</reference>
<dbReference type="PANTHER" id="PTHR14149">
    <property type="entry name" value="RAS GTPASE-ACTIVATING PROTEIN WITH IQ MOTIF"/>
    <property type="match status" value="1"/>
</dbReference>
<organism evidence="2 3">
    <name type="scientific">Homo sapiens</name>
    <name type="common">Human</name>
    <dbReference type="NCBI Taxonomy" id="9606"/>
    <lineage>
        <taxon>Eukaryota</taxon>
        <taxon>Metazoa</taxon>
        <taxon>Chordata</taxon>
        <taxon>Craniata</taxon>
        <taxon>Vertebrata</taxon>
        <taxon>Euteleostomi</taxon>
        <taxon>Mammalia</taxon>
        <taxon>Eutheria</taxon>
        <taxon>Euarchontoglires</taxon>
        <taxon>Primates</taxon>
        <taxon>Haplorrhini</taxon>
        <taxon>Catarrhini</taxon>
        <taxon>Hominidae</taxon>
        <taxon>Homo</taxon>
    </lineage>
</organism>
<name>A0A8I5KRM2_HUMAN</name>
<dbReference type="EMBL" id="AC112173">
    <property type="status" value="NOT_ANNOTATED_CDS"/>
    <property type="molecule type" value="Genomic_DNA"/>
</dbReference>
<dbReference type="GeneTree" id="ENSGT00950000183076"/>
<dbReference type="EMBL" id="AC026706">
    <property type="status" value="NOT_ANNOTATED_CDS"/>
    <property type="molecule type" value="Genomic_DNA"/>
</dbReference>
<reference evidence="2" key="5">
    <citation type="submission" date="2025-09" db="UniProtKB">
        <authorList>
            <consortium name="Ensembl"/>
        </authorList>
    </citation>
    <scope>IDENTIFICATION</scope>
</reference>
<dbReference type="SMR" id="A0A8I5KRM2"/>
<evidence type="ECO:0007829" key="4">
    <source>
        <dbReference type="PeptideAtlas" id="A0A8I5KRM2"/>
    </source>
</evidence>
<dbReference type="EMBL" id="AC093251">
    <property type="status" value="NOT_ANNOTATED_CDS"/>
    <property type="molecule type" value="Genomic_DNA"/>
</dbReference>
<feature type="transmembrane region" description="Helical" evidence="1">
    <location>
        <begin position="140"/>
        <end position="163"/>
    </location>
</feature>
<dbReference type="Proteomes" id="UP000005640">
    <property type="component" value="Chromosome 5"/>
</dbReference>
<reference evidence="2 3" key="1">
    <citation type="journal article" date="2001" name="Nature">
        <title>Initial sequencing and analysis of the human genome.</title>
        <authorList>
            <consortium name="International Human Genome Sequencing Consortium"/>
            <person name="Lander E.S."/>
            <person name="Linton L.M."/>
            <person name="Birren B."/>
            <person name="Nusbaum C."/>
            <person name="Zody M.C."/>
            <person name="Baldwin J."/>
            <person name="Devon K."/>
            <person name="Dewar K."/>
            <person name="Doyle M."/>
            <person name="FitzHugh W."/>
            <person name="Funke R."/>
            <person name="Gage D."/>
            <person name="Harris K."/>
            <person name="Heaford A."/>
            <person name="Howland J."/>
            <person name="Kann L."/>
            <person name="Lehoczky J."/>
            <person name="LeVine R."/>
            <person name="McEwan P."/>
            <person name="McKernan K."/>
            <person name="Meldrim J."/>
            <person name="Mesirov J.P."/>
            <person name="Miranda C."/>
            <person name="Morris W."/>
            <person name="Naylor J."/>
            <person name="Raymond C."/>
            <person name="Rosetti M."/>
            <person name="Santos R."/>
            <person name="Sheridan A."/>
            <person name="Sougnez C."/>
            <person name="Stange-Thomann N."/>
            <person name="Stojanovic N."/>
            <person name="Subramanian A."/>
            <person name="Wyman D."/>
            <person name="Rogers J."/>
            <person name="Sulston J."/>
            <person name="Ainscough R."/>
            <person name="Beck S."/>
            <person name="Bentley D."/>
            <person name="Burton J."/>
            <person name="Clee C."/>
            <person name="Carter N."/>
            <person name="Coulson A."/>
            <person name="Deadman R."/>
            <person name="Deloukas P."/>
            <person name="Dunham A."/>
            <person name="Dunham I."/>
            <person name="Durbin R."/>
            <person name="French L."/>
            <person name="Grafham D."/>
            <person name="Gregory S."/>
            <person name="Hubbard T."/>
            <person name="Humphray S."/>
            <person name="Hunt A."/>
            <person name="Jones M."/>
            <person name="Lloyd C."/>
            <person name="McMurray A."/>
            <person name="Matthews L."/>
            <person name="Mercer S."/>
            <person name="Milne S."/>
            <person name="Mullikin J.C."/>
            <person name="Mungall A."/>
            <person name="Plumb R."/>
            <person name="Ross M."/>
            <person name="Shownkeen R."/>
            <person name="Sims S."/>
            <person name="Waterston R.H."/>
            <person name="Wilson R.K."/>
            <person name="Hillier L.W."/>
            <person name="McPherson J.D."/>
            <person name="Marra M.A."/>
            <person name="Mardis E.R."/>
            <person name="Fulton L.A."/>
            <person name="Chinwalla A.T."/>
            <person name="Pepin K.H."/>
            <person name="Gish W.R."/>
            <person name="Chissoe S.L."/>
            <person name="Wendl M.C."/>
            <person name="Delehaunty K.D."/>
            <person name="Miner T.L."/>
            <person name="Delehaunty A."/>
            <person name="Kramer J.B."/>
            <person name="Cook L.L."/>
            <person name="Fulton R.S."/>
            <person name="Johnson D.L."/>
            <person name="Minx P.J."/>
            <person name="Clifton S.W."/>
            <person name="Hawkins T."/>
            <person name="Branscomb E."/>
            <person name="Predki P."/>
            <person name="Richardson P."/>
            <person name="Wenning S."/>
            <person name="Slezak T."/>
            <person name="Doggett N."/>
            <person name="Cheng J.F."/>
            <person name="Olsen A."/>
            <person name="Lucas S."/>
            <person name="Elkin C."/>
            <person name="Uberbacher E."/>
            <person name="Frazier M."/>
            <person name="Gibbs R.A."/>
            <person name="Muzny D.M."/>
            <person name="Scherer S.E."/>
            <person name="Bouck J.B."/>
            <person name="Sodergren E.J."/>
            <person name="Worley K.C."/>
            <person name="Rives C.M."/>
            <person name="Gorrell J.H."/>
            <person name="Metzker M.L."/>
            <person name="Naylor S.L."/>
            <person name="Kucherlapati R.S."/>
            <person name="Nelson D.L."/>
            <person name="Weinstock G.M."/>
            <person name="Sakaki Y."/>
            <person name="Fujiyama A."/>
            <person name="Hattori M."/>
            <person name="Yada T."/>
            <person name="Toyoda A."/>
            <person name="Itoh T."/>
            <person name="Kawagoe C."/>
            <person name="Watanabe H."/>
            <person name="Totoki Y."/>
            <person name="Taylor T."/>
            <person name="Weissenbach J."/>
            <person name="Heilig R."/>
            <person name="Saurin W."/>
            <person name="Artiguenave F."/>
            <person name="Brottier P."/>
            <person name="Bruls T."/>
            <person name="Pelletier E."/>
            <person name="Robert C."/>
            <person name="Wincker P."/>
            <person name="Smith D.R."/>
            <person name="Doucette-Stamm L."/>
            <person name="Rubenfield M."/>
            <person name="Weinstock K."/>
            <person name="Lee H.M."/>
            <person name="Dubois J."/>
            <person name="Rosenthal A."/>
            <person name="Platzer M."/>
            <person name="Nyakatura G."/>
            <person name="Taudien S."/>
            <person name="Rump A."/>
            <person name="Yang H."/>
            <person name="Yu J."/>
            <person name="Wang J."/>
            <person name="Huang G."/>
            <person name="Gu J."/>
            <person name="Hood L."/>
            <person name="Rowen L."/>
            <person name="Madan A."/>
            <person name="Qin S."/>
            <person name="Davis R.W."/>
            <person name="Federspiel N.A."/>
            <person name="Abola A.P."/>
            <person name="Proctor M.J."/>
            <person name="Myers R.M."/>
            <person name="Schmutz J."/>
            <person name="Dickson M."/>
            <person name="Grimwood J."/>
            <person name="Cox D.R."/>
            <person name="Olson M.V."/>
            <person name="Kaul R."/>
            <person name="Raymond C."/>
            <person name="Shimizu N."/>
            <person name="Kawasaki K."/>
            <person name="Minoshima S."/>
            <person name="Evans G.A."/>
            <person name="Athanasiou M."/>
            <person name="Schultz R."/>
            <person name="Roe B.A."/>
            <person name="Chen F."/>
            <person name="Pan H."/>
            <person name="Ramser J."/>
            <person name="Lehrach H."/>
            <person name="Reinhardt R."/>
            <person name="McCombie W.R."/>
            <person name="de la Bastide M."/>
            <person name="Dedhia N."/>
            <person name="Blocker H."/>
            <person name="Hornischer K."/>
            <person name="Nordsiek G."/>
            <person name="Agarwala R."/>
            <person name="Aravind L."/>
            <person name="Bailey J.A."/>
            <person name="Bateman A."/>
            <person name="Batzoglou S."/>
            <person name="Birney E."/>
            <person name="Bork P."/>
            <person name="Brown D.G."/>
            <person name="Burge C.B."/>
            <person name="Cerutti L."/>
            <person name="Chen H.C."/>
            <person name="Church D."/>
            <person name="Clamp M."/>
            <person name="Copley R.R."/>
            <person name="Doerks T."/>
            <person name="Eddy S.R."/>
            <person name="Eichler E.E."/>
            <person name="Furey T.S."/>
            <person name="Galagan J."/>
            <person name="Gilbert J.G."/>
            <person name="Harmon C."/>
            <person name="Hayashizaki Y."/>
            <person name="Haussler D."/>
            <person name="Hermjakob H."/>
            <person name="Hokamp K."/>
            <person name="Jang W."/>
            <person name="Johnson L.S."/>
            <person name="Jones T.A."/>
            <person name="Kasif S."/>
            <person name="Kaspryzk A."/>
            <person name="Kennedy S."/>
            <person name="Kent W.J."/>
            <person name="Kitts P."/>
            <person name="Koonin E.V."/>
            <person name="Korf I."/>
            <person name="Kulp D."/>
            <person name="Lancet D."/>
            <person name="Lowe T.M."/>
            <person name="McLysaght A."/>
            <person name="Mikkelsen T."/>
            <person name="Moran J.V."/>
            <person name="Mulder N."/>
            <person name="Pollara V.J."/>
            <person name="Ponting C.P."/>
            <person name="Schuler G."/>
            <person name="Schultz J."/>
            <person name="Slater G."/>
            <person name="Smit A.F."/>
            <person name="Stupka E."/>
            <person name="Szustakowski J."/>
            <person name="Thierry-Mieg D."/>
            <person name="Thierry-Mieg J."/>
            <person name="Wagner L."/>
            <person name="Wallis J."/>
            <person name="Wheeler R."/>
            <person name="Williams A."/>
            <person name="Wolf Y.I."/>
            <person name="Wolfe K.H."/>
            <person name="Yang S.P."/>
            <person name="Yeh R.F."/>
            <person name="Collins F."/>
            <person name="Guyer M.S."/>
            <person name="Peterson J."/>
            <person name="Felsenfeld A."/>
            <person name="Wetterstrand K.A."/>
            <person name="Patrinos A."/>
            <person name="Morgan M.J."/>
            <person name="de Jong P."/>
            <person name="Catanese J.J."/>
            <person name="Osoegawa K."/>
            <person name="Shizuya H."/>
            <person name="Choi S."/>
            <person name="Chen Y.J."/>
        </authorList>
    </citation>
    <scope>NUCLEOTIDE SEQUENCE [LARGE SCALE GENOMIC DNA]</scope>
</reference>
<reference evidence="2" key="4">
    <citation type="submission" date="2025-08" db="UniProtKB">
        <authorList>
            <consortium name="Ensembl"/>
        </authorList>
    </citation>
    <scope>IDENTIFICATION</scope>
</reference>
<keyword evidence="1" id="KW-0812">Transmembrane</keyword>
<dbReference type="PANTHER" id="PTHR14149:SF12">
    <property type="entry name" value="RAS GTPASE-ACTIVATING-LIKE PROTEIN IQGAP2"/>
    <property type="match status" value="1"/>
</dbReference>
<dbReference type="HGNC" id="HGNC:6111">
    <property type="gene designation" value="IQGAP2"/>
</dbReference>
<dbReference type="EMBL" id="AC026725">
    <property type="status" value="NOT_ANNOTATED_CDS"/>
    <property type="molecule type" value="Genomic_DNA"/>
</dbReference>
<dbReference type="EMBL" id="AC025188">
    <property type="status" value="NOT_ANNOTATED_CDS"/>
    <property type="molecule type" value="Genomic_DNA"/>
</dbReference>
<accession>A0A8I5KRM2</accession>
<keyword evidence="4 5" id="KW-1267">Proteomics identification</keyword>
<gene>
    <name evidence="2" type="primary">IQGAP2</name>
</gene>
<evidence type="ECO:0007829" key="5">
    <source>
        <dbReference type="ProteomicsDB" id="A0A8I5KRM2"/>
    </source>
</evidence>
<sequence>MRYSKPSMMPTWTRTEQNNLLLEHQDAIAPEKNDLLSELLGSLGEVPTVESFLGEGAVDPNDPNKANTLSQLSKTEISLVLTSKYDIEDGEAIDSRSLMIKFKNVTFDIIATEDVGIFDVRSKFLGVEMEKVQLNIQVSCWNFCTLMINFICGSYIATLALSLQDNNKV</sequence>
<evidence type="ECO:0000313" key="2">
    <source>
        <dbReference type="Ensembl" id="ENSP00000510681.1"/>
    </source>
</evidence>
<dbReference type="SUPFAM" id="SSF143885">
    <property type="entry name" value="RGC domain-like"/>
    <property type="match status" value="1"/>
</dbReference>
<reference evidence="2 3" key="3">
    <citation type="journal article" date="2004" name="Nature">
        <title>Finishing the euchromatic sequence of the human genome.</title>
        <authorList>
            <consortium name="International Human Genome Sequencing Consortium"/>
        </authorList>
    </citation>
    <scope>NUCLEOTIDE SEQUENCE [LARGE SCALE GENOMIC DNA]</scope>
</reference>